<feature type="non-terminal residue" evidence="3">
    <location>
        <position position="1"/>
    </location>
</feature>
<proteinExistence type="predicted"/>
<sequence>SGEDNKVRIYETVNNVLNFRAIGDAPLDTKWANYKITYSPAYGVLEVFKNNRSVLKWTDASPIKNGSSISLRTNKTVVAFDDLKVYKFRAGNNQIITAGTAVTKDIRRRNGKVKSLVRDAAGNWSNPGNLDVIISSLSKQNFALLDDTSLGHAITVYPNPTNGKELTIEYQSKSKNTAHISIHDVLGRELNVLQDSYYGNYKRNINLSPFISELQKGNYFIKVTIDNISETIKITKI</sequence>
<dbReference type="InterPro" id="IPR026444">
    <property type="entry name" value="Secre_tail"/>
</dbReference>
<gene>
    <name evidence="3" type="ORF">ACFSJT_17895</name>
</gene>
<accession>A0ABW5B2A3</accession>
<keyword evidence="4" id="KW-1185">Reference proteome</keyword>
<dbReference type="EMBL" id="JBHUHY010000025">
    <property type="protein sequence ID" value="MFD2188685.1"/>
    <property type="molecule type" value="Genomic_DNA"/>
</dbReference>
<dbReference type="RefSeq" id="WP_378321712.1">
    <property type="nucleotide sequence ID" value="NZ_JBHUHY010000025.1"/>
</dbReference>
<evidence type="ECO:0000256" key="1">
    <source>
        <dbReference type="ARBA" id="ARBA00022729"/>
    </source>
</evidence>
<keyword evidence="1" id="KW-0732">Signal</keyword>
<reference evidence="4" key="1">
    <citation type="journal article" date="2019" name="Int. J. Syst. Evol. Microbiol.">
        <title>The Global Catalogue of Microorganisms (GCM) 10K type strain sequencing project: providing services to taxonomists for standard genome sequencing and annotation.</title>
        <authorList>
            <consortium name="The Broad Institute Genomics Platform"/>
            <consortium name="The Broad Institute Genome Sequencing Center for Infectious Disease"/>
            <person name="Wu L."/>
            <person name="Ma J."/>
        </authorList>
    </citation>
    <scope>NUCLEOTIDE SEQUENCE [LARGE SCALE GENOMIC DNA]</scope>
    <source>
        <strain evidence="4">DT92</strain>
    </source>
</reference>
<dbReference type="NCBIfam" id="TIGR04183">
    <property type="entry name" value="Por_Secre_tail"/>
    <property type="match status" value="1"/>
</dbReference>
<evidence type="ECO:0000313" key="3">
    <source>
        <dbReference type="EMBL" id="MFD2188685.1"/>
    </source>
</evidence>
<protein>
    <submittedName>
        <fullName evidence="3">T9SS type A sorting domain-containing protein</fullName>
    </submittedName>
</protein>
<organism evidence="3 4">
    <name type="scientific">Aquimarina celericrescens</name>
    <dbReference type="NCBI Taxonomy" id="1964542"/>
    <lineage>
        <taxon>Bacteria</taxon>
        <taxon>Pseudomonadati</taxon>
        <taxon>Bacteroidota</taxon>
        <taxon>Flavobacteriia</taxon>
        <taxon>Flavobacteriales</taxon>
        <taxon>Flavobacteriaceae</taxon>
        <taxon>Aquimarina</taxon>
    </lineage>
</organism>
<name>A0ABW5B2A3_9FLAO</name>
<dbReference type="Proteomes" id="UP001597344">
    <property type="component" value="Unassembled WGS sequence"/>
</dbReference>
<evidence type="ECO:0000313" key="4">
    <source>
        <dbReference type="Proteomes" id="UP001597344"/>
    </source>
</evidence>
<evidence type="ECO:0000259" key="2">
    <source>
        <dbReference type="Pfam" id="PF18962"/>
    </source>
</evidence>
<dbReference type="Pfam" id="PF18962">
    <property type="entry name" value="Por_Secre_tail"/>
    <property type="match status" value="1"/>
</dbReference>
<comment type="caution">
    <text evidence="3">The sequence shown here is derived from an EMBL/GenBank/DDBJ whole genome shotgun (WGS) entry which is preliminary data.</text>
</comment>
<feature type="domain" description="Secretion system C-terminal sorting" evidence="2">
    <location>
        <begin position="156"/>
        <end position="233"/>
    </location>
</feature>